<comment type="caution">
    <text evidence="1">The sequence shown here is derived from an EMBL/GenBank/DDBJ whole genome shotgun (WGS) entry which is preliminary data.</text>
</comment>
<dbReference type="Proteomes" id="UP000593567">
    <property type="component" value="Unassembled WGS sequence"/>
</dbReference>
<accession>A0A7J7KFG7</accession>
<dbReference type="OrthoDB" id="6134571at2759"/>
<organism evidence="1 2">
    <name type="scientific">Bugula neritina</name>
    <name type="common">Brown bryozoan</name>
    <name type="synonym">Sertularia neritina</name>
    <dbReference type="NCBI Taxonomy" id="10212"/>
    <lineage>
        <taxon>Eukaryota</taxon>
        <taxon>Metazoa</taxon>
        <taxon>Spiralia</taxon>
        <taxon>Lophotrochozoa</taxon>
        <taxon>Bryozoa</taxon>
        <taxon>Gymnolaemata</taxon>
        <taxon>Cheilostomatida</taxon>
        <taxon>Flustrina</taxon>
        <taxon>Buguloidea</taxon>
        <taxon>Bugulidae</taxon>
        <taxon>Bugula</taxon>
    </lineage>
</organism>
<dbReference type="EMBL" id="VXIV02000736">
    <property type="protein sequence ID" value="KAF6036378.1"/>
    <property type="molecule type" value="Genomic_DNA"/>
</dbReference>
<evidence type="ECO:0000313" key="1">
    <source>
        <dbReference type="EMBL" id="KAF6036378.1"/>
    </source>
</evidence>
<gene>
    <name evidence="1" type="ORF">EB796_005310</name>
</gene>
<dbReference type="AlphaFoldDB" id="A0A7J7KFG7"/>
<evidence type="ECO:0000313" key="2">
    <source>
        <dbReference type="Proteomes" id="UP000593567"/>
    </source>
</evidence>
<name>A0A7J7KFG7_BUGNE</name>
<keyword evidence="2" id="KW-1185">Reference proteome</keyword>
<sequence>MYDSDKPNVEVSVTVMLDFTFSIVVHNRNLPSTHEILRKNSRTLKSEFQFVQLLERIGKYVACIGNPEEMAHRSYTDYSAFISAFQEPDLGAKNSILRYHSTIRSNSCHLLIRPPEESLCNTLSDDQAKDCYRCDECSRIRSQVLSMRGLFSLLDGSKVPDTDSARKKRLQLLRDFTTKEVLANRVDILETQIKRYQQLLPDKFLSIEPVIPVSDGLTTLPESLPECNTAQQSMPDNTTQYVTSISESVQDGEVQNVIRVTLADASSENADITSDVDVVYHDMVVPAASSSDDIILVTGEDSMPPTERLLEELASGSLTNT</sequence>
<reference evidence="1" key="1">
    <citation type="submission" date="2020-06" db="EMBL/GenBank/DDBJ databases">
        <title>Draft genome of Bugula neritina, a colonial animal packing powerful symbionts and potential medicines.</title>
        <authorList>
            <person name="Rayko M."/>
        </authorList>
    </citation>
    <scope>NUCLEOTIDE SEQUENCE [LARGE SCALE GENOMIC DNA]</scope>
    <source>
        <strain evidence="1">Kwan_BN1</strain>
    </source>
</reference>
<protein>
    <submittedName>
        <fullName evidence="1">Uncharacterized protein</fullName>
    </submittedName>
</protein>
<proteinExistence type="predicted"/>